<gene>
    <name evidence="1" type="ORF">ACFPM7_14280</name>
</gene>
<organism evidence="1 2">
    <name type="scientific">Actinokineospora guangxiensis</name>
    <dbReference type="NCBI Taxonomy" id="1490288"/>
    <lineage>
        <taxon>Bacteria</taxon>
        <taxon>Bacillati</taxon>
        <taxon>Actinomycetota</taxon>
        <taxon>Actinomycetes</taxon>
        <taxon>Pseudonocardiales</taxon>
        <taxon>Pseudonocardiaceae</taxon>
        <taxon>Actinokineospora</taxon>
    </lineage>
</organism>
<reference evidence="2" key="1">
    <citation type="journal article" date="2019" name="Int. J. Syst. Evol. Microbiol.">
        <title>The Global Catalogue of Microorganisms (GCM) 10K type strain sequencing project: providing services to taxonomists for standard genome sequencing and annotation.</title>
        <authorList>
            <consortium name="The Broad Institute Genomics Platform"/>
            <consortium name="The Broad Institute Genome Sequencing Center for Infectious Disease"/>
            <person name="Wu L."/>
            <person name="Ma J."/>
        </authorList>
    </citation>
    <scope>NUCLEOTIDE SEQUENCE [LARGE SCALE GENOMIC DNA]</scope>
    <source>
        <strain evidence="2">CCUG 59778</strain>
    </source>
</reference>
<proteinExistence type="predicted"/>
<accession>A0ABW0EQD1</accession>
<comment type="caution">
    <text evidence="1">The sequence shown here is derived from an EMBL/GenBank/DDBJ whole genome shotgun (WGS) entry which is preliminary data.</text>
</comment>
<dbReference type="EMBL" id="JBHSKF010000005">
    <property type="protein sequence ID" value="MFC5288224.1"/>
    <property type="molecule type" value="Genomic_DNA"/>
</dbReference>
<dbReference type="Proteomes" id="UP001596157">
    <property type="component" value="Unassembled WGS sequence"/>
</dbReference>
<sequence length="374" mass="41656">MAGQEYGLKRHFNEDAAVLIGEQVRAVSPNFDVAGYAADTAERIPGKELKDRVLVLAEGLRERLPADYPDAVELLLAILGPELGEGDGMFNTSWYLMPVARFVEEYGLEHPEVSLAALAEITRRHTAEYAVRPYIEAHYELTMRTLAEWARADSHNLRRAASEGCRPRLPWARTLHRFVADPAPVLQILEPLRSDGSDYVRKSVANNLNDITKDHPDLALETAARWLAESDTPETAWTVKHGLRTLVKKGNPRALALLGATGGEHIAVPDVRVSPRAITLGESVAIRVELVNGDERPHSVTVDYVVHHVRQGGKAIPKVFKFATVDLAAGERRTLEKAHKVKEIQTRRYYPGEHVIDIQVNGTVMATDRFELRL</sequence>
<dbReference type="Gene3D" id="1.25.40.290">
    <property type="entry name" value="ARM repeat domains"/>
    <property type="match status" value="1"/>
</dbReference>
<keyword evidence="2" id="KW-1185">Reference proteome</keyword>
<evidence type="ECO:0000313" key="1">
    <source>
        <dbReference type="EMBL" id="MFC5288224.1"/>
    </source>
</evidence>
<protein>
    <submittedName>
        <fullName evidence="1">DNA alkylation repair protein</fullName>
    </submittedName>
</protein>
<dbReference type="InterPro" id="IPR016024">
    <property type="entry name" value="ARM-type_fold"/>
</dbReference>
<dbReference type="RefSeq" id="WP_378247946.1">
    <property type="nucleotide sequence ID" value="NZ_JBHSKF010000005.1"/>
</dbReference>
<evidence type="ECO:0000313" key="2">
    <source>
        <dbReference type="Proteomes" id="UP001596157"/>
    </source>
</evidence>
<name>A0ABW0EQD1_9PSEU</name>
<dbReference type="InterPro" id="IPR014825">
    <property type="entry name" value="DNA_alkylation"/>
</dbReference>
<dbReference type="Pfam" id="PF08713">
    <property type="entry name" value="DNA_alkylation"/>
    <property type="match status" value="1"/>
</dbReference>
<dbReference type="SUPFAM" id="SSF48371">
    <property type="entry name" value="ARM repeat"/>
    <property type="match status" value="1"/>
</dbReference>